<feature type="compositionally biased region" description="Basic and acidic residues" evidence="1">
    <location>
        <begin position="475"/>
        <end position="491"/>
    </location>
</feature>
<feature type="compositionally biased region" description="Polar residues" evidence="1">
    <location>
        <begin position="335"/>
        <end position="352"/>
    </location>
</feature>
<dbReference type="InterPro" id="IPR040677">
    <property type="entry name" value="LPD7"/>
</dbReference>
<reference evidence="3 4" key="1">
    <citation type="submission" date="2007-03" db="EMBL/GenBank/DDBJ databases">
        <title>Complete sequence of plasmid pBVIE04 of Burkholderia vietnamiensis G4.</title>
        <authorList>
            <consortium name="US DOE Joint Genome Institute"/>
            <person name="Copeland A."/>
            <person name="Lucas S."/>
            <person name="Lapidus A."/>
            <person name="Barry K."/>
            <person name="Detter J.C."/>
            <person name="Glavina del Rio T."/>
            <person name="Hammon N."/>
            <person name="Israni S."/>
            <person name="Dalin E."/>
            <person name="Tice H."/>
            <person name="Pitluck S."/>
            <person name="Chain P."/>
            <person name="Malfatti S."/>
            <person name="Shin M."/>
            <person name="Vergez L."/>
            <person name="Schmutz J."/>
            <person name="Larimer F."/>
            <person name="Land M."/>
            <person name="Hauser L."/>
            <person name="Kyrpides N."/>
            <person name="Tiedje J."/>
            <person name="Richardson P."/>
        </authorList>
    </citation>
    <scope>NUCLEOTIDE SEQUENCE [LARGE SCALE GENOMIC DNA]</scope>
    <source>
        <strain evidence="4">G4 / LMG 22486</strain>
        <plasmid evidence="3 4">pBVIE04</plasmid>
    </source>
</reference>
<accession>A4JW61</accession>
<dbReference type="Proteomes" id="UP000002287">
    <property type="component" value="Plasmid pBVIE04"/>
</dbReference>
<dbReference type="AlphaFoldDB" id="A4JW61"/>
<evidence type="ECO:0000313" key="3">
    <source>
        <dbReference type="EMBL" id="ABO60514.1"/>
    </source>
</evidence>
<feature type="compositionally biased region" description="Polar residues" evidence="1">
    <location>
        <begin position="511"/>
        <end position="522"/>
    </location>
</feature>
<proteinExistence type="predicted"/>
<gene>
    <name evidence="3" type="ordered locus">Bcep1808_7644</name>
</gene>
<protein>
    <recommendedName>
        <fullName evidence="2">Large polyvalent protein-associated domain-containing protein</fullName>
    </recommendedName>
</protein>
<organism evidence="3 4">
    <name type="scientific">Burkholderia vietnamiensis (strain G4 / LMG 22486)</name>
    <name type="common">Burkholderia cepacia (strain R1808)</name>
    <dbReference type="NCBI Taxonomy" id="269482"/>
    <lineage>
        <taxon>Bacteria</taxon>
        <taxon>Pseudomonadati</taxon>
        <taxon>Pseudomonadota</taxon>
        <taxon>Betaproteobacteria</taxon>
        <taxon>Burkholderiales</taxon>
        <taxon>Burkholderiaceae</taxon>
        <taxon>Burkholderia</taxon>
        <taxon>Burkholderia cepacia complex</taxon>
    </lineage>
</organism>
<feature type="domain" description="Large polyvalent protein-associated" evidence="2">
    <location>
        <begin position="386"/>
        <end position="478"/>
    </location>
</feature>
<evidence type="ECO:0000256" key="1">
    <source>
        <dbReference type="SAM" id="MobiDB-lite"/>
    </source>
</evidence>
<feature type="compositionally biased region" description="Basic and acidic residues" evidence="1">
    <location>
        <begin position="779"/>
        <end position="803"/>
    </location>
</feature>
<feature type="compositionally biased region" description="Basic residues" evidence="1">
    <location>
        <begin position="822"/>
        <end position="831"/>
    </location>
</feature>
<feature type="region of interest" description="Disordered" evidence="1">
    <location>
        <begin position="297"/>
        <end position="373"/>
    </location>
</feature>
<dbReference type="HOGENOM" id="CLU_346377_0_0_4"/>
<name>A4JW61_BURVG</name>
<dbReference type="EMBL" id="CP000620">
    <property type="protein sequence ID" value="ABO60514.1"/>
    <property type="molecule type" value="Genomic_DNA"/>
</dbReference>
<evidence type="ECO:0000259" key="2">
    <source>
        <dbReference type="Pfam" id="PF18821"/>
    </source>
</evidence>
<dbReference type="KEGG" id="bvi:Bcep1808_7644"/>
<sequence length="831" mass="90532">MSAESEALMQQFRQAVYERLVNPGTGSQLSPEGAIEQRSIAFRDWRIATQNANESVELAPDFVRHWAVADLTSWREMPGDRHDIAAEDIFQNLSANVSYAEILQTIDAGMVDRVKSLAAENERRSAEKEARKAREFEDSRAALLAEQQAALRIAESFNGSGHIPDEEWARLGRAVDHVYLGGDRADLGAALELASAMARVDTSRPCPFPDSPVQRAFEGERAYQASKGAANHEQVIDDLALRAGNEGDPAPRYVLERRQAVEHYAFGLELRIEALRAAGADAVALRETQERLAVAHARAKELADDAPASTPTDTERVEQEAPAKAGGDSEAAKSVSPTEPSAPVQSEATKSPTVEEADGFAGGTDADADDKPFDPELAISKLLESVTYKAQKDGSVLYMVSERPAFIDHGQQIVMADKANEDEEAILAAVLLAKEKYGGAFELTGSEAFQRRAIEIMLKHKVDVTLKNPQQDALRRELAKAKPEASEKQEAAKAAAPEPRIGKPAAEEPSTDTTAAANSPSDTPVEAPQGRLAADLVPIRALDWWTVQREAIHVWAKTDLELRADFDALGPQPSPDLVYWFDKAGKPCEAPADAGAYLASVNPEVPGFSDGSQSELRARVAMSSAESRAEVVSDINEKELGMATSDNSAEKEPHAVIRSVKKLDNGEWDTNVLLFKGKGDFLQGFIKVGDEKRHVIAHLNERKPDQETGEIKPNFITLTEAQNTGDETTWKQIGYGNAVNRRTDNKPVYFDEVLFSVGNQLVGGRVTRHCDDELHRKLGFIEDRKPRPPKEDNKSSANKEDTSPKPTAPAAKPKEDAAGAPKARRSSRAKA</sequence>
<keyword evidence="3" id="KW-0614">Plasmid</keyword>
<feature type="region of interest" description="Disordered" evidence="1">
    <location>
        <begin position="475"/>
        <end position="529"/>
    </location>
</feature>
<dbReference type="eggNOG" id="COG4643">
    <property type="taxonomic scope" value="Bacteria"/>
</dbReference>
<geneLocation type="plasmid" evidence="3 4">
    <name>pBVIE04</name>
</geneLocation>
<feature type="region of interest" description="Disordered" evidence="1">
    <location>
        <begin position="779"/>
        <end position="831"/>
    </location>
</feature>
<dbReference type="Pfam" id="PF18821">
    <property type="entry name" value="LPD7"/>
    <property type="match status" value="1"/>
</dbReference>
<evidence type="ECO:0000313" key="4">
    <source>
        <dbReference type="Proteomes" id="UP000002287"/>
    </source>
</evidence>